<evidence type="ECO:0000313" key="1">
    <source>
        <dbReference type="EMBL" id="TWR54767.1"/>
    </source>
</evidence>
<comment type="caution">
    <text evidence="1">The sequence shown here is derived from an EMBL/GenBank/DDBJ whole genome shotgun (WGS) entry which is preliminary data.</text>
</comment>
<organism evidence="1 2">
    <name type="scientific">Pseudomonas grimontii</name>
    <dbReference type="NCBI Taxonomy" id="129847"/>
    <lineage>
        <taxon>Bacteria</taxon>
        <taxon>Pseudomonadati</taxon>
        <taxon>Pseudomonadota</taxon>
        <taxon>Gammaproteobacteria</taxon>
        <taxon>Pseudomonadales</taxon>
        <taxon>Pseudomonadaceae</taxon>
        <taxon>Pseudomonas</taxon>
    </lineage>
</organism>
<protein>
    <submittedName>
        <fullName evidence="1">DUF2384 domain-containing protein</fullName>
    </submittedName>
</protein>
<dbReference type="EMBL" id="VFES01000033">
    <property type="protein sequence ID" value="TWR54767.1"/>
    <property type="molecule type" value="Genomic_DNA"/>
</dbReference>
<evidence type="ECO:0000313" key="2">
    <source>
        <dbReference type="Proteomes" id="UP000317267"/>
    </source>
</evidence>
<dbReference type="Proteomes" id="UP000317267">
    <property type="component" value="Unassembled WGS sequence"/>
</dbReference>
<dbReference type="AlphaFoldDB" id="A0A5C5NSM3"/>
<accession>A0A5C5NSM3</accession>
<dbReference type="NCBIfam" id="NF041728">
    <property type="entry name" value="BPSL0761_fam"/>
    <property type="match status" value="1"/>
</dbReference>
<reference evidence="1 2" key="1">
    <citation type="submission" date="2019-06" db="EMBL/GenBank/DDBJ databases">
        <title>Pseudomonas bimorpha sp. nov. isolated from bovine raw milk and skim milk concentrate.</title>
        <authorList>
            <person name="Hofmann K."/>
            <person name="Huptas C."/>
            <person name="Doll E."/>
            <person name="Scherer S."/>
            <person name="Wenning M."/>
        </authorList>
    </citation>
    <scope>NUCLEOTIDE SEQUENCE [LARGE SCALE GENOMIC DNA]</scope>
    <source>
        <strain evidence="1 2">DSM 17515</strain>
    </source>
</reference>
<dbReference type="OrthoDB" id="5956333at2"/>
<dbReference type="RefSeq" id="WP_090401503.1">
    <property type="nucleotide sequence ID" value="NZ_VFES01000033.1"/>
</dbReference>
<name>A0A5C5NSM3_9PSED</name>
<proteinExistence type="predicted"/>
<gene>
    <name evidence="1" type="ORF">FIV39_30575</name>
</gene>
<sequence>MTTPYERTLSVIETGSFLAMLWRDRSLPDNVRDQAKQLLRHYPTPQAVRLAGRCEAIRQYEISKLPISPQTMHPALATWSLLEPFFYDSTERDTPKPVAPPAAATVPKLQSISGTVGAHQAVSLQMLGQAQSTGIGCLSAEYRCFKSARAPS</sequence>
<dbReference type="InterPro" id="IPR049723">
    <property type="entry name" value="BPSL0761-like"/>
</dbReference>